<feature type="signal peptide" evidence="1">
    <location>
        <begin position="1"/>
        <end position="18"/>
    </location>
</feature>
<keyword evidence="1" id="KW-0732">Signal</keyword>
<protein>
    <submittedName>
        <fullName evidence="2">Uncharacterized protein</fullName>
    </submittedName>
</protein>
<proteinExistence type="predicted"/>
<name>A0A0K8TI27_LYGHE</name>
<sequence>MLFPVVAVFLSVLVGIDSDLAPCRLANDVVDEVLNQTNFHANAESHDALEVEGFNQKVSLSLFGFHLWNVYLELNDGSVYSLATLSRSGDVKECTNATHKSLEGTFTYDTMQITFNSMKASLLFWEISGKFTYKFKPFIDVIFTQTNLDCGPGPLDLRRTIDAEYEIVADHSWTSWLVSKAIHYSLKNGDTSSMISSFIQRSWVSIDCYFGLYYCA</sequence>
<evidence type="ECO:0000313" key="2">
    <source>
        <dbReference type="EMBL" id="JAG64805.1"/>
    </source>
</evidence>
<organism evidence="2">
    <name type="scientific">Lygus hesperus</name>
    <name type="common">Western plant bug</name>
    <dbReference type="NCBI Taxonomy" id="30085"/>
    <lineage>
        <taxon>Eukaryota</taxon>
        <taxon>Metazoa</taxon>
        <taxon>Ecdysozoa</taxon>
        <taxon>Arthropoda</taxon>
        <taxon>Hexapoda</taxon>
        <taxon>Insecta</taxon>
        <taxon>Pterygota</taxon>
        <taxon>Neoptera</taxon>
        <taxon>Paraneoptera</taxon>
        <taxon>Hemiptera</taxon>
        <taxon>Heteroptera</taxon>
        <taxon>Panheteroptera</taxon>
        <taxon>Cimicomorpha</taxon>
        <taxon>Miridae</taxon>
        <taxon>Mirini</taxon>
        <taxon>Lygus</taxon>
    </lineage>
</organism>
<feature type="chain" id="PRO_5005520186" evidence="1">
    <location>
        <begin position="19"/>
        <end position="216"/>
    </location>
</feature>
<dbReference type="AlphaFoldDB" id="A0A0K8TI27"/>
<accession>A0A0K8TI27</accession>
<dbReference type="EMBL" id="GBRD01001016">
    <property type="protein sequence ID" value="JAG64805.1"/>
    <property type="molecule type" value="Transcribed_RNA"/>
</dbReference>
<reference evidence="2" key="1">
    <citation type="submission" date="2014-09" db="EMBL/GenBank/DDBJ databases">
        <authorList>
            <person name="Magalhaes I.L.F."/>
            <person name="Oliveira U."/>
            <person name="Santos F.R."/>
            <person name="Vidigal T.H.D.A."/>
            <person name="Brescovit A.D."/>
            <person name="Santos A.J."/>
        </authorList>
    </citation>
    <scope>NUCLEOTIDE SEQUENCE</scope>
</reference>
<evidence type="ECO:0000256" key="1">
    <source>
        <dbReference type="SAM" id="SignalP"/>
    </source>
</evidence>